<dbReference type="PIRSF" id="PIRSF012318">
    <property type="entry name" value="UCP012318"/>
    <property type="match status" value="1"/>
</dbReference>
<proteinExistence type="predicted"/>
<dbReference type="InterPro" id="IPR007402">
    <property type="entry name" value="DUF455"/>
</dbReference>
<reference evidence="1 2" key="1">
    <citation type="journal article" date="2014" name="Genome Announc.">
        <title>Draft genome sequences of six enterohepatic helicobacter species isolated from humans and one from rhesus macaques.</title>
        <authorList>
            <person name="Shen Z."/>
            <person name="Sheh A."/>
            <person name="Young S.K."/>
            <person name="Abouelliel A."/>
            <person name="Ward D.V."/>
            <person name="Earl A.M."/>
            <person name="Fox J.G."/>
        </authorList>
    </citation>
    <scope>NUCLEOTIDE SEQUENCE [LARGE SCALE GENOMIC DNA]</scope>
    <source>
        <strain evidence="1 2">MIT 99-5501</strain>
    </source>
</reference>
<accession>V8CBD9</accession>
<sequence>MDFFLALESVLFCKDIDSRYALFRDLYEDFLSQKTTLNHSQIINKDFVSFSPCKLTEPTKIHRSKSIKSKESLGKTLHSIAHIEFCAISLALDSAYRFRHLPRSYYGDWLGVANEEFGHFFLLRDLLGEIGFDYGDFTSHFGLYEAMSATGENLIYRMGVVHRGLEAKGLDANPFVLKKLRQSDFGGDRFCGFMSEVERVFGIILHDEIAHVSKGSKWWEFAQKQDKIKESGDKNDLSRKSCGDFIEICKKFSGFVLAGKILNVQARLESGFSKEECERIDRFYKDRFSKHSVDFAET</sequence>
<protein>
    <recommendedName>
        <fullName evidence="3">DUF455 domain-containing protein</fullName>
    </recommendedName>
</protein>
<dbReference type="PANTHER" id="PTHR42782:SF4">
    <property type="entry name" value="DUF455 DOMAIN-CONTAINING PROTEIN"/>
    <property type="match status" value="1"/>
</dbReference>
<dbReference type="Pfam" id="PF04305">
    <property type="entry name" value="DUF455"/>
    <property type="match status" value="1"/>
</dbReference>
<evidence type="ECO:0000313" key="2">
    <source>
        <dbReference type="Proteomes" id="UP000018731"/>
    </source>
</evidence>
<organism evidence="1 2">
    <name type="scientific">Helicobacter macacae MIT 99-5501</name>
    <dbReference type="NCBI Taxonomy" id="1357400"/>
    <lineage>
        <taxon>Bacteria</taxon>
        <taxon>Pseudomonadati</taxon>
        <taxon>Campylobacterota</taxon>
        <taxon>Epsilonproteobacteria</taxon>
        <taxon>Campylobacterales</taxon>
        <taxon>Helicobacteraceae</taxon>
        <taxon>Helicobacter</taxon>
    </lineage>
</organism>
<dbReference type="PANTHER" id="PTHR42782">
    <property type="entry name" value="SI:CH73-314G15.3"/>
    <property type="match status" value="1"/>
</dbReference>
<dbReference type="HOGENOM" id="CLU_035354_0_0_7"/>
<dbReference type="OrthoDB" id="9778629at2"/>
<keyword evidence="2" id="KW-1185">Reference proteome</keyword>
<dbReference type="eggNOG" id="COG2833">
    <property type="taxonomic scope" value="Bacteria"/>
</dbReference>
<dbReference type="SUPFAM" id="SSF47240">
    <property type="entry name" value="Ferritin-like"/>
    <property type="match status" value="1"/>
</dbReference>
<dbReference type="AlphaFoldDB" id="V8CBD9"/>
<dbReference type="CDD" id="cd00657">
    <property type="entry name" value="Ferritin_like"/>
    <property type="match status" value="1"/>
</dbReference>
<dbReference type="PATRIC" id="fig|1357400.3.peg.1063"/>
<dbReference type="RefSeq" id="WP_023927497.1">
    <property type="nucleotide sequence ID" value="NZ_KI669454.1"/>
</dbReference>
<dbReference type="InterPro" id="IPR011197">
    <property type="entry name" value="UCP012318"/>
</dbReference>
<name>V8CBD9_9HELI</name>
<dbReference type="Proteomes" id="UP000018731">
    <property type="component" value="Unassembled WGS sequence"/>
</dbReference>
<evidence type="ECO:0000313" key="1">
    <source>
        <dbReference type="EMBL" id="ETD24026.1"/>
    </source>
</evidence>
<dbReference type="STRING" id="1357400.HMPREF2086_00773"/>
<evidence type="ECO:0008006" key="3">
    <source>
        <dbReference type="Google" id="ProtNLM"/>
    </source>
</evidence>
<gene>
    <name evidence="1" type="ORF">HMPREF2086_00773</name>
</gene>
<comment type="caution">
    <text evidence="1">The sequence shown here is derived from an EMBL/GenBank/DDBJ whole genome shotgun (WGS) entry which is preliminary data.</text>
</comment>
<dbReference type="EMBL" id="AZJI01000004">
    <property type="protein sequence ID" value="ETD24026.1"/>
    <property type="molecule type" value="Genomic_DNA"/>
</dbReference>
<dbReference type="InterPro" id="IPR009078">
    <property type="entry name" value="Ferritin-like_SF"/>
</dbReference>